<evidence type="ECO:0000313" key="3">
    <source>
        <dbReference type="Proteomes" id="UP000076738"/>
    </source>
</evidence>
<gene>
    <name evidence="2" type="ORF">CALVIDRAFT_553124</name>
</gene>
<dbReference type="STRING" id="1330018.A0A167QD00"/>
<accession>A0A167QD00</accession>
<proteinExistence type="predicted"/>
<feature type="compositionally biased region" description="Low complexity" evidence="1">
    <location>
        <begin position="52"/>
        <end position="96"/>
    </location>
</feature>
<feature type="non-terminal residue" evidence="2">
    <location>
        <position position="1"/>
    </location>
</feature>
<dbReference type="AlphaFoldDB" id="A0A167QD00"/>
<evidence type="ECO:0000256" key="1">
    <source>
        <dbReference type="SAM" id="MobiDB-lite"/>
    </source>
</evidence>
<sequence>MHGKLAEVVKLFDSHLNAQLERRASSYRQPVRPQTYASYAPQRTASPQTSYAPPQQQMYAPQQQFAPSQQQAYAPPPQTYQQPQQQPPQQSYASPPKQEQSIPAVQAYPPSPVRSNTGVMPIRHQLHQSLHLLSHIRALFHNLRHI</sequence>
<keyword evidence="3" id="KW-1185">Reference proteome</keyword>
<evidence type="ECO:0000313" key="2">
    <source>
        <dbReference type="EMBL" id="KZO99643.1"/>
    </source>
</evidence>
<reference evidence="2 3" key="1">
    <citation type="journal article" date="2016" name="Mol. Biol. Evol.">
        <title>Comparative Genomics of Early-Diverging Mushroom-Forming Fungi Provides Insights into the Origins of Lignocellulose Decay Capabilities.</title>
        <authorList>
            <person name="Nagy L.G."/>
            <person name="Riley R."/>
            <person name="Tritt A."/>
            <person name="Adam C."/>
            <person name="Daum C."/>
            <person name="Floudas D."/>
            <person name="Sun H."/>
            <person name="Yadav J.S."/>
            <person name="Pangilinan J."/>
            <person name="Larsson K.H."/>
            <person name="Matsuura K."/>
            <person name="Barry K."/>
            <person name="Labutti K."/>
            <person name="Kuo R."/>
            <person name="Ohm R.A."/>
            <person name="Bhattacharya S.S."/>
            <person name="Shirouzu T."/>
            <person name="Yoshinaga Y."/>
            <person name="Martin F.M."/>
            <person name="Grigoriev I.V."/>
            <person name="Hibbett D.S."/>
        </authorList>
    </citation>
    <scope>NUCLEOTIDE SEQUENCE [LARGE SCALE GENOMIC DNA]</scope>
    <source>
        <strain evidence="2 3">TUFC12733</strain>
    </source>
</reference>
<feature type="compositionally biased region" description="Polar residues" evidence="1">
    <location>
        <begin position="35"/>
        <end position="51"/>
    </location>
</feature>
<name>A0A167QD00_CALVF</name>
<organism evidence="2 3">
    <name type="scientific">Calocera viscosa (strain TUFC12733)</name>
    <dbReference type="NCBI Taxonomy" id="1330018"/>
    <lineage>
        <taxon>Eukaryota</taxon>
        <taxon>Fungi</taxon>
        <taxon>Dikarya</taxon>
        <taxon>Basidiomycota</taxon>
        <taxon>Agaricomycotina</taxon>
        <taxon>Dacrymycetes</taxon>
        <taxon>Dacrymycetales</taxon>
        <taxon>Dacrymycetaceae</taxon>
        <taxon>Calocera</taxon>
    </lineage>
</organism>
<dbReference type="EMBL" id="KV417271">
    <property type="protein sequence ID" value="KZO99643.1"/>
    <property type="molecule type" value="Genomic_DNA"/>
</dbReference>
<dbReference type="Proteomes" id="UP000076738">
    <property type="component" value="Unassembled WGS sequence"/>
</dbReference>
<protein>
    <submittedName>
        <fullName evidence="2">Uncharacterized protein</fullName>
    </submittedName>
</protein>
<feature type="region of interest" description="Disordered" evidence="1">
    <location>
        <begin position="22"/>
        <end position="118"/>
    </location>
</feature>